<comment type="subcellular location">
    <subcellularLocation>
        <location evidence="1 5">Nucleus</location>
    </subcellularLocation>
</comment>
<evidence type="ECO:0000256" key="5">
    <source>
        <dbReference type="RuleBase" id="RU364132"/>
    </source>
</evidence>
<dbReference type="PANTHER" id="PTHR17602">
    <property type="entry name" value="RIBOSOME BIOGENESIS REGULATORY PROTEIN"/>
    <property type="match status" value="1"/>
</dbReference>
<evidence type="ECO:0000256" key="1">
    <source>
        <dbReference type="ARBA" id="ARBA00004123"/>
    </source>
</evidence>
<evidence type="ECO:0000313" key="7">
    <source>
        <dbReference type="Ensembl" id="ENSCSAVP00000020134.1"/>
    </source>
</evidence>
<dbReference type="GO" id="GO:0030687">
    <property type="term" value="C:preribosome, large subunit precursor"/>
    <property type="evidence" value="ECO:0007669"/>
    <property type="project" value="TreeGrafter"/>
</dbReference>
<evidence type="ECO:0000256" key="4">
    <source>
        <dbReference type="ARBA" id="ARBA00023242"/>
    </source>
</evidence>
<evidence type="ECO:0000256" key="6">
    <source>
        <dbReference type="SAM" id="MobiDB-lite"/>
    </source>
</evidence>
<evidence type="ECO:0000313" key="8">
    <source>
        <dbReference type="Proteomes" id="UP000007875"/>
    </source>
</evidence>
<dbReference type="GO" id="GO:0000447">
    <property type="term" value="P:endonucleolytic cleavage in ITS1 to separate SSU-rRNA from 5.8S rRNA and LSU-rRNA from tricistronic rRNA transcript (SSU-rRNA, 5.8S rRNA, LSU-rRNA)"/>
    <property type="evidence" value="ECO:0007669"/>
    <property type="project" value="TreeGrafter"/>
</dbReference>
<dbReference type="eggNOG" id="KOG1765">
    <property type="taxonomic scope" value="Eukaryota"/>
</dbReference>
<proteinExistence type="inferred from homology"/>
<feature type="compositionally biased region" description="Basic residues" evidence="6">
    <location>
        <begin position="299"/>
        <end position="308"/>
    </location>
</feature>
<evidence type="ECO:0000256" key="3">
    <source>
        <dbReference type="ARBA" id="ARBA00022517"/>
    </source>
</evidence>
<reference evidence="7" key="3">
    <citation type="submission" date="2025-09" db="UniProtKB">
        <authorList>
            <consortium name="Ensembl"/>
        </authorList>
    </citation>
    <scope>IDENTIFICATION</scope>
</reference>
<dbReference type="PANTHER" id="PTHR17602:SF4">
    <property type="entry name" value="RIBOSOME BIOGENESIS REGULATORY PROTEIN HOMOLOG"/>
    <property type="match status" value="1"/>
</dbReference>
<dbReference type="GO" id="GO:0042273">
    <property type="term" value="P:ribosomal large subunit biogenesis"/>
    <property type="evidence" value="ECO:0007669"/>
    <property type="project" value="TreeGrafter"/>
</dbReference>
<dbReference type="Ensembl" id="ENSCSAVT00000020350.1">
    <property type="protein sequence ID" value="ENSCSAVP00000020134.1"/>
    <property type="gene ID" value="ENSCSAVG00000011819.1"/>
</dbReference>
<dbReference type="STRING" id="51511.ENSCSAVP00000020134"/>
<keyword evidence="3 5" id="KW-0690">Ribosome biogenesis</keyword>
<dbReference type="InParanoid" id="H2ZRB8"/>
<dbReference type="Pfam" id="PF04939">
    <property type="entry name" value="RRS1"/>
    <property type="match status" value="1"/>
</dbReference>
<comment type="function">
    <text evidence="5">Involved in ribosomal large subunit assembly.</text>
</comment>
<feature type="compositionally biased region" description="Basic residues" evidence="6">
    <location>
        <begin position="314"/>
        <end position="324"/>
    </location>
</feature>
<name>H2ZRB8_CIOSA</name>
<dbReference type="InterPro" id="IPR007023">
    <property type="entry name" value="Ribosom_reg"/>
</dbReference>
<organism evidence="7 8">
    <name type="scientific">Ciona savignyi</name>
    <name type="common">Pacific transparent sea squirt</name>
    <dbReference type="NCBI Taxonomy" id="51511"/>
    <lineage>
        <taxon>Eukaryota</taxon>
        <taxon>Metazoa</taxon>
        <taxon>Chordata</taxon>
        <taxon>Tunicata</taxon>
        <taxon>Ascidiacea</taxon>
        <taxon>Phlebobranchia</taxon>
        <taxon>Cionidae</taxon>
        <taxon>Ciona</taxon>
    </lineage>
</organism>
<protein>
    <recommendedName>
        <fullName evidence="5">Ribosome biogenesis regulatory protein</fullName>
    </recommendedName>
</protein>
<dbReference type="HOGENOM" id="CLU_065163_1_0_1"/>
<evidence type="ECO:0000256" key="2">
    <source>
        <dbReference type="ARBA" id="ARBA00010077"/>
    </source>
</evidence>
<feature type="region of interest" description="Disordered" evidence="6">
    <location>
        <begin position="286"/>
        <end position="324"/>
    </location>
</feature>
<dbReference type="FunCoup" id="H2ZRB8">
    <property type="interactions" value="302"/>
</dbReference>
<dbReference type="GO" id="GO:0005730">
    <property type="term" value="C:nucleolus"/>
    <property type="evidence" value="ECO:0007669"/>
    <property type="project" value="TreeGrafter"/>
</dbReference>
<dbReference type="OMA" id="ACDKNRI"/>
<dbReference type="Proteomes" id="UP000007875">
    <property type="component" value="Unassembled WGS sequence"/>
</dbReference>
<dbReference type="AlphaFoldDB" id="H2ZRB8"/>
<comment type="similarity">
    <text evidence="2 5">Belongs to the RRS1 family.</text>
</comment>
<keyword evidence="8" id="KW-1185">Reference proteome</keyword>
<sequence length="324" mass="37536">MVVRAEDLLQKIQKEQEDKLQSIQVSKNIEVDVDCGNLLACDTNSMDTQRLRSEKEVYLKTLAREGAQLLFNEIWKLPIERIQEAVIAKLPPPTTVLPREKPVPKPKQPTKWEEYAKLKGIRKLKKGRMVWDDESKSWKPRWGYKRANDDTKEWVLEVPRNADPNEDQFEKKMKEKKERIAKNDLQRLRNIARRTGKKVPGVGQTAVAQENKSKTELESAFHVAKQATASLGRFQETLREEKNVKKRGQKRKFEAVTQKSNTEKERQLNILNQMYKKQPQLNITKAVNKEVQDGEVRKPKAGKRKPAKSTKAVKGGKRPKRGKR</sequence>
<keyword evidence="4 5" id="KW-0539">Nucleus</keyword>
<reference evidence="7" key="2">
    <citation type="submission" date="2025-08" db="UniProtKB">
        <authorList>
            <consortium name="Ensembl"/>
        </authorList>
    </citation>
    <scope>IDENTIFICATION</scope>
</reference>
<feature type="region of interest" description="Disordered" evidence="6">
    <location>
        <begin position="243"/>
        <end position="265"/>
    </location>
</feature>
<accession>H2ZRB8</accession>
<dbReference type="GeneTree" id="ENSGT00390000005213"/>
<feature type="compositionally biased region" description="Basic and acidic residues" evidence="6">
    <location>
        <begin position="287"/>
        <end position="298"/>
    </location>
</feature>
<reference evidence="8" key="1">
    <citation type="submission" date="2003-08" db="EMBL/GenBank/DDBJ databases">
        <authorList>
            <person name="Birren B."/>
            <person name="Nusbaum C."/>
            <person name="Abebe A."/>
            <person name="Abouelleil A."/>
            <person name="Adekoya E."/>
            <person name="Ait-zahra M."/>
            <person name="Allen N."/>
            <person name="Allen T."/>
            <person name="An P."/>
            <person name="Anderson M."/>
            <person name="Anderson S."/>
            <person name="Arachchi H."/>
            <person name="Armbruster J."/>
            <person name="Bachantsang P."/>
            <person name="Baldwin J."/>
            <person name="Barry A."/>
            <person name="Bayul T."/>
            <person name="Blitshsteyn B."/>
            <person name="Bloom T."/>
            <person name="Blye J."/>
            <person name="Boguslavskiy L."/>
            <person name="Borowsky M."/>
            <person name="Boukhgalter B."/>
            <person name="Brunache A."/>
            <person name="Butler J."/>
            <person name="Calixte N."/>
            <person name="Calvo S."/>
            <person name="Camarata J."/>
            <person name="Campo K."/>
            <person name="Chang J."/>
            <person name="Cheshatsang Y."/>
            <person name="Citroen M."/>
            <person name="Collymore A."/>
            <person name="Considine T."/>
            <person name="Cook A."/>
            <person name="Cooke P."/>
            <person name="Corum B."/>
            <person name="Cuomo C."/>
            <person name="David R."/>
            <person name="Dawoe T."/>
            <person name="Degray S."/>
            <person name="Dodge S."/>
            <person name="Dooley K."/>
            <person name="Dorje P."/>
            <person name="Dorjee K."/>
            <person name="Dorris L."/>
            <person name="Duffey N."/>
            <person name="Dupes A."/>
            <person name="Elkins T."/>
            <person name="Engels R."/>
            <person name="Erickson J."/>
            <person name="Farina A."/>
            <person name="Faro S."/>
            <person name="Ferreira P."/>
            <person name="Fischer H."/>
            <person name="Fitzgerald M."/>
            <person name="Foley K."/>
            <person name="Gage D."/>
            <person name="Galagan J."/>
            <person name="Gearin G."/>
            <person name="Gnerre S."/>
            <person name="Gnirke A."/>
            <person name="Goyette A."/>
            <person name="Graham J."/>
            <person name="Grandbois E."/>
            <person name="Gyaltsen K."/>
            <person name="Hafez N."/>
            <person name="Hagopian D."/>
            <person name="Hagos B."/>
            <person name="Hall J."/>
            <person name="Hatcher B."/>
            <person name="Heller A."/>
            <person name="Higgins H."/>
            <person name="Honan T."/>
            <person name="Horn A."/>
            <person name="Houde N."/>
            <person name="Hughes L."/>
            <person name="Hulme W."/>
            <person name="Husby E."/>
            <person name="Iliev I."/>
            <person name="Jaffe D."/>
            <person name="Jones C."/>
            <person name="Kamal M."/>
            <person name="Kamat A."/>
            <person name="Kamvysselis M."/>
            <person name="Karlsson E."/>
            <person name="Kells C."/>
            <person name="Kieu A."/>
            <person name="Kisner P."/>
            <person name="Kodira C."/>
            <person name="Kulbokas E."/>
            <person name="Labutti K."/>
            <person name="Lama D."/>
            <person name="Landers T."/>
            <person name="Leger J."/>
            <person name="Levine S."/>
            <person name="Lewis D."/>
            <person name="Lewis T."/>
            <person name="Lindblad-toh K."/>
            <person name="Liu X."/>
            <person name="Lokyitsang T."/>
            <person name="Lokyitsang Y."/>
            <person name="Lucien O."/>
            <person name="Lui A."/>
            <person name="Ma L.J."/>
            <person name="Mabbitt R."/>
            <person name="Macdonald J."/>
            <person name="Maclean C."/>
            <person name="Major J."/>
            <person name="Manning J."/>
            <person name="Marabella R."/>
            <person name="Maru K."/>
            <person name="Matthews C."/>
            <person name="Mauceli E."/>
            <person name="Mccarthy M."/>
            <person name="Mcdonough S."/>
            <person name="Mcghee T."/>
            <person name="Meldrim J."/>
            <person name="Meneus L."/>
            <person name="Mesirov J."/>
            <person name="Mihalev A."/>
            <person name="Mihova T."/>
            <person name="Mikkelsen T."/>
            <person name="Mlenga V."/>
            <person name="Moru K."/>
            <person name="Mozes J."/>
            <person name="Mulrain L."/>
            <person name="Munson G."/>
            <person name="Naylor J."/>
            <person name="Newes C."/>
            <person name="Nguyen C."/>
            <person name="Nguyen N."/>
            <person name="Nguyen T."/>
            <person name="Nicol R."/>
            <person name="Nielsen C."/>
            <person name="Nizzari M."/>
            <person name="Norbu C."/>
            <person name="Norbu N."/>
            <person name="O'donnell P."/>
            <person name="Okoawo O."/>
            <person name="O'leary S."/>
            <person name="Omotosho B."/>
            <person name="O'neill K."/>
            <person name="Osman S."/>
            <person name="Parker S."/>
            <person name="Perrin D."/>
            <person name="Phunkhang P."/>
            <person name="Piqani B."/>
            <person name="Purcell S."/>
            <person name="Rachupka T."/>
            <person name="Ramasamy U."/>
            <person name="Rameau R."/>
            <person name="Ray V."/>
            <person name="Raymond C."/>
            <person name="Retta R."/>
            <person name="Richardson S."/>
            <person name="Rise C."/>
            <person name="Rodriguez J."/>
            <person name="Rogers J."/>
            <person name="Rogov P."/>
            <person name="Rutman M."/>
            <person name="Schupbach R."/>
            <person name="Seaman C."/>
            <person name="Settipalli S."/>
            <person name="Sharpe T."/>
            <person name="Sheridan J."/>
            <person name="Sherpa N."/>
            <person name="Shi J."/>
            <person name="Smirnov S."/>
            <person name="Smith C."/>
            <person name="Sougnez C."/>
            <person name="Spencer B."/>
            <person name="Stalker J."/>
            <person name="Stange-thomann N."/>
            <person name="Stavropoulos S."/>
            <person name="Stetson K."/>
            <person name="Stone C."/>
            <person name="Stone S."/>
            <person name="Stubbs M."/>
            <person name="Talamas J."/>
            <person name="Tchuinga P."/>
            <person name="Tenzing P."/>
            <person name="Tesfaye S."/>
            <person name="Theodore J."/>
            <person name="Thoulutsang Y."/>
            <person name="Topham K."/>
            <person name="Towey S."/>
            <person name="Tsamla T."/>
            <person name="Tsomo N."/>
            <person name="Vallee D."/>
            <person name="Vassiliev H."/>
            <person name="Venkataraman V."/>
            <person name="Vinson J."/>
            <person name="Vo A."/>
            <person name="Wade C."/>
            <person name="Wang S."/>
            <person name="Wangchuk T."/>
            <person name="Wangdi T."/>
            <person name="Whittaker C."/>
            <person name="Wilkinson J."/>
            <person name="Wu Y."/>
            <person name="Wyman D."/>
            <person name="Yadav S."/>
            <person name="Yang S."/>
            <person name="Yang X."/>
            <person name="Yeager S."/>
            <person name="Yee E."/>
            <person name="Young G."/>
            <person name="Zainoun J."/>
            <person name="Zembeck L."/>
            <person name="Zimmer A."/>
            <person name="Zody M."/>
            <person name="Lander E."/>
        </authorList>
    </citation>
    <scope>NUCLEOTIDE SEQUENCE [LARGE SCALE GENOMIC DNA]</scope>
</reference>